<comment type="caution">
    <text evidence="1">The sequence shown here is derived from an EMBL/GenBank/DDBJ whole genome shotgun (WGS) entry which is preliminary data.</text>
</comment>
<evidence type="ECO:0000313" key="1">
    <source>
        <dbReference type="EMBL" id="MDA0160691.1"/>
    </source>
</evidence>
<dbReference type="Gene3D" id="3.40.50.1820">
    <property type="entry name" value="alpha/beta hydrolase"/>
    <property type="match status" value="1"/>
</dbReference>
<proteinExistence type="predicted"/>
<name>A0A9X3MRP1_9ACTN</name>
<dbReference type="AlphaFoldDB" id="A0A9X3MRP1"/>
<organism evidence="1 2">
    <name type="scientific">Solirubrobacter ginsenosidimutans</name>
    <dbReference type="NCBI Taxonomy" id="490573"/>
    <lineage>
        <taxon>Bacteria</taxon>
        <taxon>Bacillati</taxon>
        <taxon>Actinomycetota</taxon>
        <taxon>Thermoleophilia</taxon>
        <taxon>Solirubrobacterales</taxon>
        <taxon>Solirubrobacteraceae</taxon>
        <taxon>Solirubrobacter</taxon>
    </lineage>
</organism>
<protein>
    <recommendedName>
        <fullName evidence="3">Alpha/beta hydrolase</fullName>
    </recommendedName>
</protein>
<accession>A0A9X3MRP1</accession>
<evidence type="ECO:0000313" key="2">
    <source>
        <dbReference type="Proteomes" id="UP001149140"/>
    </source>
</evidence>
<dbReference type="Proteomes" id="UP001149140">
    <property type="component" value="Unassembled WGS sequence"/>
</dbReference>
<sequence length="249" mass="26393">MPATELCVIHPGALSASCWARLASHLPAGTPVRVLELETITRFWGNDPGLTVEELADRLRGRLGSSRAPRVLVGWGVGGVVADALATPARRVIVLDGAAPGALHAEPGEAQRLRSFAMYVGARRGRVLNLDAERLSLAHIAEGAVAAGALREDTALATIERCFEQHSARVLRDHRLTASYTPSGSPLTVVKAARSLVADSRALGWDRFGPVEVLGSGGDHYSMLTDDSAAVHLAMLLRRWLAPAYSSAA</sequence>
<gene>
    <name evidence="1" type="ORF">OM076_10480</name>
</gene>
<keyword evidence="2" id="KW-1185">Reference proteome</keyword>
<evidence type="ECO:0008006" key="3">
    <source>
        <dbReference type="Google" id="ProtNLM"/>
    </source>
</evidence>
<dbReference type="RefSeq" id="WP_270039666.1">
    <property type="nucleotide sequence ID" value="NZ_JAPDOD010000006.1"/>
</dbReference>
<dbReference type="EMBL" id="JAPDOD010000006">
    <property type="protein sequence ID" value="MDA0160691.1"/>
    <property type="molecule type" value="Genomic_DNA"/>
</dbReference>
<dbReference type="InterPro" id="IPR029058">
    <property type="entry name" value="AB_hydrolase_fold"/>
</dbReference>
<reference evidence="1" key="1">
    <citation type="submission" date="2022-10" db="EMBL/GenBank/DDBJ databases">
        <title>The WGS of Solirubrobacter ginsenosidimutans DSM 21036.</title>
        <authorList>
            <person name="Jiang Z."/>
        </authorList>
    </citation>
    <scope>NUCLEOTIDE SEQUENCE</scope>
    <source>
        <strain evidence="1">DSM 21036</strain>
    </source>
</reference>
<dbReference type="SUPFAM" id="SSF53474">
    <property type="entry name" value="alpha/beta-Hydrolases"/>
    <property type="match status" value="1"/>
</dbReference>